<dbReference type="InterPro" id="IPR025240">
    <property type="entry name" value="DUF4189"/>
</dbReference>
<dbReference type="AlphaFoldDB" id="H0R3H9"/>
<gene>
    <name evidence="3" type="ORF">GOEFS_092_00550</name>
</gene>
<protein>
    <recommendedName>
        <fullName evidence="2">DUF4189 domain-containing protein</fullName>
    </recommendedName>
</protein>
<evidence type="ECO:0000256" key="1">
    <source>
        <dbReference type="SAM" id="SignalP"/>
    </source>
</evidence>
<feature type="domain" description="DUF4189" evidence="2">
    <location>
        <begin position="36"/>
        <end position="125"/>
    </location>
</feature>
<evidence type="ECO:0000313" key="3">
    <source>
        <dbReference type="EMBL" id="GAB19630.1"/>
    </source>
</evidence>
<accession>H0R3H9</accession>
<proteinExistence type="predicted"/>
<keyword evidence="4" id="KW-1185">Reference proteome</keyword>
<sequence length="131" mass="14084">MTKSIRRVVTGALLSLIAIVGLVSVPSQASAAPNYYGSIAISVRTGNASYAIDFPSPASAKRAAIRKCGARDCQWVVLMHNNCGAAAQQPYTRRWGWAYGPTRNRAVNAARNAAGRGSRTIVWACTTRPRY</sequence>
<name>H0R3H9_9ACTN</name>
<keyword evidence="1" id="KW-0732">Signal</keyword>
<feature type="chain" id="PRO_5003538169" description="DUF4189 domain-containing protein" evidence="1">
    <location>
        <begin position="32"/>
        <end position="131"/>
    </location>
</feature>
<comment type="caution">
    <text evidence="3">The sequence shown here is derived from an EMBL/GenBank/DDBJ whole genome shotgun (WGS) entry which is preliminary data.</text>
</comment>
<organism evidence="3 4">
    <name type="scientific">Gordonia effusa NBRC 100432</name>
    <dbReference type="NCBI Taxonomy" id="1077974"/>
    <lineage>
        <taxon>Bacteria</taxon>
        <taxon>Bacillati</taxon>
        <taxon>Actinomycetota</taxon>
        <taxon>Actinomycetes</taxon>
        <taxon>Mycobacteriales</taxon>
        <taxon>Gordoniaceae</taxon>
        <taxon>Gordonia</taxon>
    </lineage>
</organism>
<feature type="signal peptide" evidence="1">
    <location>
        <begin position="1"/>
        <end position="31"/>
    </location>
</feature>
<evidence type="ECO:0000259" key="2">
    <source>
        <dbReference type="Pfam" id="PF13827"/>
    </source>
</evidence>
<dbReference type="Proteomes" id="UP000035034">
    <property type="component" value="Unassembled WGS sequence"/>
</dbReference>
<evidence type="ECO:0000313" key="4">
    <source>
        <dbReference type="Proteomes" id="UP000035034"/>
    </source>
</evidence>
<dbReference type="RefSeq" id="WP_007318965.1">
    <property type="nucleotide sequence ID" value="NZ_BAEH01000092.1"/>
</dbReference>
<reference evidence="3 4" key="1">
    <citation type="submission" date="2011-12" db="EMBL/GenBank/DDBJ databases">
        <title>Whole genome shotgun sequence of Gordonia effusa NBRC 100432.</title>
        <authorList>
            <person name="Yoshida I."/>
            <person name="Takarada H."/>
            <person name="Hosoyama A."/>
            <person name="Tsuchikane K."/>
            <person name="Katsumata H."/>
            <person name="Yamazaki S."/>
            <person name="Fujita N."/>
        </authorList>
    </citation>
    <scope>NUCLEOTIDE SEQUENCE [LARGE SCALE GENOMIC DNA]</scope>
    <source>
        <strain evidence="3 4">NBRC 100432</strain>
    </source>
</reference>
<dbReference type="STRING" id="1077974.GOEFS_092_00550"/>
<dbReference type="eggNOG" id="ENOG5032E9S">
    <property type="taxonomic scope" value="Bacteria"/>
</dbReference>
<dbReference type="OrthoDB" id="4377435at2"/>
<dbReference type="EMBL" id="BAEH01000092">
    <property type="protein sequence ID" value="GAB19630.1"/>
    <property type="molecule type" value="Genomic_DNA"/>
</dbReference>
<dbReference type="Pfam" id="PF13827">
    <property type="entry name" value="DUF4189"/>
    <property type="match status" value="1"/>
</dbReference>